<proteinExistence type="predicted"/>
<dbReference type="PROSITE" id="PS51186">
    <property type="entry name" value="GNAT"/>
    <property type="match status" value="1"/>
</dbReference>
<reference evidence="2 3" key="1">
    <citation type="submission" date="2021-01" db="EMBL/GenBank/DDBJ databases">
        <title>Whole genome shotgun sequence of Planotetraspora kaengkrachanensis NBRC 104272.</title>
        <authorList>
            <person name="Komaki H."/>
            <person name="Tamura T."/>
        </authorList>
    </citation>
    <scope>NUCLEOTIDE SEQUENCE [LARGE SCALE GENOMIC DNA]</scope>
    <source>
        <strain evidence="2 3">NBRC 104272</strain>
    </source>
</reference>
<dbReference type="GO" id="GO:0016747">
    <property type="term" value="F:acyltransferase activity, transferring groups other than amino-acyl groups"/>
    <property type="evidence" value="ECO:0007669"/>
    <property type="project" value="InterPro"/>
</dbReference>
<dbReference type="InterPro" id="IPR000182">
    <property type="entry name" value="GNAT_dom"/>
</dbReference>
<evidence type="ECO:0000259" key="1">
    <source>
        <dbReference type="PROSITE" id="PS51186"/>
    </source>
</evidence>
<sequence>MVRLRALMLGEMGLDIGGRDAAWRHGAVSWFEERLKEPSRFAAFVADDPELGVVSCAAGICEDRAPSPTNAGGCHGHVFNISTDVRGRRLGYARACLVALLGWFRDETEVGVISLNATQDGMSLYRSLGFESPGHPPLHLRIDRRLS</sequence>
<keyword evidence="3" id="KW-1185">Reference proteome</keyword>
<dbReference type="EMBL" id="BONV01000015">
    <property type="protein sequence ID" value="GIG80677.1"/>
    <property type="molecule type" value="Genomic_DNA"/>
</dbReference>
<dbReference type="InterPro" id="IPR016181">
    <property type="entry name" value="Acyl_CoA_acyltransferase"/>
</dbReference>
<feature type="domain" description="N-acetyltransferase" evidence="1">
    <location>
        <begin position="2"/>
        <end position="147"/>
    </location>
</feature>
<evidence type="ECO:0000313" key="3">
    <source>
        <dbReference type="Proteomes" id="UP000630097"/>
    </source>
</evidence>
<dbReference type="SUPFAM" id="SSF55729">
    <property type="entry name" value="Acyl-CoA N-acyltransferases (Nat)"/>
    <property type="match status" value="1"/>
</dbReference>
<name>A0A8J3LY25_9ACTN</name>
<accession>A0A8J3LY25</accession>
<dbReference type="Gene3D" id="3.40.630.30">
    <property type="match status" value="1"/>
</dbReference>
<dbReference type="Proteomes" id="UP000630097">
    <property type="component" value="Unassembled WGS sequence"/>
</dbReference>
<evidence type="ECO:0000313" key="2">
    <source>
        <dbReference type="EMBL" id="GIG80677.1"/>
    </source>
</evidence>
<dbReference type="AlphaFoldDB" id="A0A8J3LY25"/>
<organism evidence="2 3">
    <name type="scientific">Planotetraspora kaengkrachanensis</name>
    <dbReference type="NCBI Taxonomy" id="575193"/>
    <lineage>
        <taxon>Bacteria</taxon>
        <taxon>Bacillati</taxon>
        <taxon>Actinomycetota</taxon>
        <taxon>Actinomycetes</taxon>
        <taxon>Streptosporangiales</taxon>
        <taxon>Streptosporangiaceae</taxon>
        <taxon>Planotetraspora</taxon>
    </lineage>
</organism>
<comment type="caution">
    <text evidence="2">The sequence shown here is derived from an EMBL/GenBank/DDBJ whole genome shotgun (WGS) entry which is preliminary data.</text>
</comment>
<protein>
    <submittedName>
        <fullName evidence="2">N-acetyltransferase</fullName>
    </submittedName>
</protein>
<gene>
    <name evidence="2" type="ORF">Pka01_38040</name>
</gene>